<dbReference type="EMBL" id="WOTH01000023">
    <property type="protein sequence ID" value="NHO54475.1"/>
    <property type="molecule type" value="Genomic_DNA"/>
</dbReference>
<evidence type="ECO:0000313" key="5">
    <source>
        <dbReference type="EMBL" id="NHO54475.1"/>
    </source>
</evidence>
<evidence type="ECO:0000256" key="4">
    <source>
        <dbReference type="RuleBase" id="RU000461"/>
    </source>
</evidence>
<dbReference type="InterPro" id="IPR002401">
    <property type="entry name" value="Cyt_P450_E_grp-I"/>
</dbReference>
<dbReference type="GO" id="GO:0020037">
    <property type="term" value="F:heme binding"/>
    <property type="evidence" value="ECO:0007669"/>
    <property type="project" value="InterPro"/>
</dbReference>
<feature type="binding site" description="axial binding residue" evidence="3">
    <location>
        <position position="387"/>
    </location>
    <ligand>
        <name>heme</name>
        <dbReference type="ChEBI" id="CHEBI:30413"/>
    </ligand>
    <ligandPart>
        <name>Fe</name>
        <dbReference type="ChEBI" id="CHEBI:18248"/>
    </ligandPart>
</feature>
<organism evidence="5 6">
    <name type="scientific">Acetobacter estunensis</name>
    <dbReference type="NCBI Taxonomy" id="104097"/>
    <lineage>
        <taxon>Bacteria</taxon>
        <taxon>Pseudomonadati</taxon>
        <taxon>Pseudomonadota</taxon>
        <taxon>Alphaproteobacteria</taxon>
        <taxon>Acetobacterales</taxon>
        <taxon>Acetobacteraceae</taxon>
        <taxon>Acetobacter</taxon>
    </lineage>
</organism>
<evidence type="ECO:0000256" key="2">
    <source>
        <dbReference type="ARBA" id="ARBA00010617"/>
    </source>
</evidence>
<protein>
    <submittedName>
        <fullName evidence="5">Cytochrome P450</fullName>
    </submittedName>
</protein>
<dbReference type="InterPro" id="IPR001128">
    <property type="entry name" value="Cyt_P450"/>
</dbReference>
<dbReference type="PRINTS" id="PR00463">
    <property type="entry name" value="EP450I"/>
</dbReference>
<dbReference type="AlphaFoldDB" id="A0A967EDY0"/>
<keyword evidence="4" id="KW-0560">Oxidoreductase</keyword>
<dbReference type="PANTHER" id="PTHR24305:SF166">
    <property type="entry name" value="CYTOCHROME P450 12A4, MITOCHONDRIAL-RELATED"/>
    <property type="match status" value="1"/>
</dbReference>
<gene>
    <name evidence="5" type="ORF">GOB87_11015</name>
</gene>
<dbReference type="SUPFAM" id="SSF48264">
    <property type="entry name" value="Cytochrome P450"/>
    <property type="match status" value="1"/>
</dbReference>
<dbReference type="InterPro" id="IPR017972">
    <property type="entry name" value="Cyt_P450_CS"/>
</dbReference>
<sequence length="442" mass="47771">MPAPAPDNVSGLGVLTRLRRNGFAAFPSRCFQEQVVSLRALGRSLVLASGPDAVQAVLATDAASFQRLRMGRRVLGPIVGEGILVSEGETWRRQRKAMAPAFTPRVVPTLARHIASCADASLPVVEVCRPVDVFALTQTLALDIAAVTMFSMTSASFGAALRQMVTGFMNGIGQPRPSDFLLPSAVPSVADWRRARFRKQWVKLIGAIVAERPVIGDGESPRDLFDLLTQAFGEKDGVPGQAVLDEVATMIVAGHETTATALFWAVWLLAHAPHWQDAVAREVREVDLSPSGAAEALERLPITTAVVKEALRLFPPAFMTGREATADTELCGQRVAKGAMILLPLWMLHRNPALWAVPERFDPNRFLGGVEPPRFTFLPFGAGPHVCIGAQLAMTEAVLVLARMVQLFAISVVDGEAVLPVGVLSTRPERSVPFRFLRRAQA</sequence>
<accession>A0A967EDY0</accession>
<evidence type="ECO:0000256" key="3">
    <source>
        <dbReference type="PIRSR" id="PIRSR602401-1"/>
    </source>
</evidence>
<comment type="similarity">
    <text evidence="2 4">Belongs to the cytochrome P450 family.</text>
</comment>
<keyword evidence="3 4" id="KW-0408">Iron</keyword>
<comment type="cofactor">
    <cofactor evidence="1 3">
        <name>heme</name>
        <dbReference type="ChEBI" id="CHEBI:30413"/>
    </cofactor>
</comment>
<keyword evidence="3 4" id="KW-0349">Heme</keyword>
<dbReference type="Proteomes" id="UP000597459">
    <property type="component" value="Unassembled WGS sequence"/>
</dbReference>
<dbReference type="InterPro" id="IPR036396">
    <property type="entry name" value="Cyt_P450_sf"/>
</dbReference>
<dbReference type="GO" id="GO:0016705">
    <property type="term" value="F:oxidoreductase activity, acting on paired donors, with incorporation or reduction of molecular oxygen"/>
    <property type="evidence" value="ECO:0007669"/>
    <property type="project" value="InterPro"/>
</dbReference>
<comment type="caution">
    <text evidence="5">The sequence shown here is derived from an EMBL/GenBank/DDBJ whole genome shotgun (WGS) entry which is preliminary data.</text>
</comment>
<dbReference type="Pfam" id="PF00067">
    <property type="entry name" value="p450"/>
    <property type="match status" value="1"/>
</dbReference>
<dbReference type="Gene3D" id="1.10.630.10">
    <property type="entry name" value="Cytochrome P450"/>
    <property type="match status" value="1"/>
</dbReference>
<dbReference type="InterPro" id="IPR050121">
    <property type="entry name" value="Cytochrome_P450_monoxygenase"/>
</dbReference>
<dbReference type="PROSITE" id="PS00086">
    <property type="entry name" value="CYTOCHROME_P450"/>
    <property type="match status" value="1"/>
</dbReference>
<dbReference type="GO" id="GO:0004497">
    <property type="term" value="F:monooxygenase activity"/>
    <property type="evidence" value="ECO:0007669"/>
    <property type="project" value="UniProtKB-KW"/>
</dbReference>
<evidence type="ECO:0000256" key="1">
    <source>
        <dbReference type="ARBA" id="ARBA00001971"/>
    </source>
</evidence>
<dbReference type="GO" id="GO:0005506">
    <property type="term" value="F:iron ion binding"/>
    <property type="evidence" value="ECO:0007669"/>
    <property type="project" value="InterPro"/>
</dbReference>
<keyword evidence="3 4" id="KW-0479">Metal-binding</keyword>
<proteinExistence type="inferred from homology"/>
<dbReference type="PANTHER" id="PTHR24305">
    <property type="entry name" value="CYTOCHROME P450"/>
    <property type="match status" value="1"/>
</dbReference>
<keyword evidence="4" id="KW-0503">Monooxygenase</keyword>
<reference evidence="5" key="1">
    <citation type="submission" date="2019-11" db="EMBL/GenBank/DDBJ databases">
        <title>Description of new Acetobacter species.</title>
        <authorList>
            <person name="Cleenwerck I."/>
            <person name="Sombolestani A.S."/>
        </authorList>
    </citation>
    <scope>NUCLEOTIDE SEQUENCE</scope>
    <source>
        <strain evidence="5">LMG 1626</strain>
    </source>
</reference>
<dbReference type="RefSeq" id="WP_166316535.1">
    <property type="nucleotide sequence ID" value="NZ_WOTH01000023.1"/>
</dbReference>
<keyword evidence="6" id="KW-1185">Reference proteome</keyword>
<dbReference type="PRINTS" id="PR00385">
    <property type="entry name" value="P450"/>
</dbReference>
<evidence type="ECO:0000313" key="6">
    <source>
        <dbReference type="Proteomes" id="UP000597459"/>
    </source>
</evidence>
<name>A0A967EDY0_9PROT</name>